<name>L1IDC6_GUITC</name>
<dbReference type="EnsemblProtists" id="EKX34243">
    <property type="protein sequence ID" value="EKX34243"/>
    <property type="gene ID" value="GUITHDRAFT_147363"/>
</dbReference>
<gene>
    <name evidence="1" type="ORF">GUITHDRAFT_147363</name>
</gene>
<dbReference type="GeneID" id="17290979"/>
<evidence type="ECO:0000313" key="1">
    <source>
        <dbReference type="EMBL" id="EKX34243.1"/>
    </source>
</evidence>
<organism evidence="1">
    <name type="scientific">Guillardia theta (strain CCMP2712)</name>
    <name type="common">Cryptophyte</name>
    <dbReference type="NCBI Taxonomy" id="905079"/>
    <lineage>
        <taxon>Eukaryota</taxon>
        <taxon>Cryptophyceae</taxon>
        <taxon>Pyrenomonadales</taxon>
        <taxon>Geminigeraceae</taxon>
        <taxon>Guillardia</taxon>
    </lineage>
</organism>
<dbReference type="RefSeq" id="XP_005821223.1">
    <property type="nucleotide sequence ID" value="XM_005821166.1"/>
</dbReference>
<sequence>MSDKNDNGLVEIQQNRKPEDGIAENDFLTEHWNDLSGASLFNILKTTVKHAYLIASKVAGMSQVLQQMQLDHLKNNITTLQRDVKMIDVRTEQIRTEGEELNKDSEELSRKFDTFSIEMDKKIADLIKKSETSQHKVVEALGTYVDSLAKELEMKADREEIELMR</sequence>
<dbReference type="PaxDb" id="55529-EKX34243"/>
<reference evidence="3" key="2">
    <citation type="submission" date="2012-11" db="EMBL/GenBank/DDBJ databases">
        <authorList>
            <person name="Kuo A."/>
            <person name="Curtis B.A."/>
            <person name="Tanifuji G."/>
            <person name="Burki F."/>
            <person name="Gruber A."/>
            <person name="Irimia M."/>
            <person name="Maruyama S."/>
            <person name="Arias M.C."/>
            <person name="Ball S.G."/>
            <person name="Gile G.H."/>
            <person name="Hirakawa Y."/>
            <person name="Hopkins J.F."/>
            <person name="Rensing S.A."/>
            <person name="Schmutz J."/>
            <person name="Symeonidi A."/>
            <person name="Elias M."/>
            <person name="Eveleigh R.J."/>
            <person name="Herman E.K."/>
            <person name="Klute M.J."/>
            <person name="Nakayama T."/>
            <person name="Obornik M."/>
            <person name="Reyes-Prieto A."/>
            <person name="Armbrust E.V."/>
            <person name="Aves S.J."/>
            <person name="Beiko R.G."/>
            <person name="Coutinho P."/>
            <person name="Dacks J.B."/>
            <person name="Durnford D.G."/>
            <person name="Fast N.M."/>
            <person name="Green B.R."/>
            <person name="Grisdale C."/>
            <person name="Hempe F."/>
            <person name="Henrissat B."/>
            <person name="Hoppner M.P."/>
            <person name="Ishida K.-I."/>
            <person name="Kim E."/>
            <person name="Koreny L."/>
            <person name="Kroth P.G."/>
            <person name="Liu Y."/>
            <person name="Malik S.-B."/>
            <person name="Maier U.G."/>
            <person name="McRose D."/>
            <person name="Mock T."/>
            <person name="Neilson J.A."/>
            <person name="Onodera N.T."/>
            <person name="Poole A.M."/>
            <person name="Pritham E.J."/>
            <person name="Richards T.A."/>
            <person name="Rocap G."/>
            <person name="Roy S.W."/>
            <person name="Sarai C."/>
            <person name="Schaack S."/>
            <person name="Shirato S."/>
            <person name="Slamovits C.H."/>
            <person name="Spencer D.F."/>
            <person name="Suzuki S."/>
            <person name="Worden A.Z."/>
            <person name="Zauner S."/>
            <person name="Barry K."/>
            <person name="Bell C."/>
            <person name="Bharti A.K."/>
            <person name="Crow J.A."/>
            <person name="Grimwood J."/>
            <person name="Kramer R."/>
            <person name="Lindquist E."/>
            <person name="Lucas S."/>
            <person name="Salamov A."/>
            <person name="McFadden G.I."/>
            <person name="Lane C.E."/>
            <person name="Keeling P.J."/>
            <person name="Gray M.W."/>
            <person name="Grigoriev I.V."/>
            <person name="Archibald J.M."/>
        </authorList>
    </citation>
    <scope>NUCLEOTIDE SEQUENCE</scope>
    <source>
        <strain evidence="3">CCMP2712</strain>
    </source>
</reference>
<proteinExistence type="predicted"/>
<dbReference type="Proteomes" id="UP000011087">
    <property type="component" value="Unassembled WGS sequence"/>
</dbReference>
<keyword evidence="3" id="KW-1185">Reference proteome</keyword>
<dbReference type="AlphaFoldDB" id="L1IDC6"/>
<dbReference type="HOGENOM" id="CLU_1613914_0_0_1"/>
<protein>
    <submittedName>
        <fullName evidence="1 2">Uncharacterized protein</fullName>
    </submittedName>
</protein>
<reference evidence="2" key="3">
    <citation type="submission" date="2016-03" db="UniProtKB">
        <authorList>
            <consortium name="EnsemblProtists"/>
        </authorList>
    </citation>
    <scope>IDENTIFICATION</scope>
</reference>
<accession>L1IDC6</accession>
<evidence type="ECO:0000313" key="3">
    <source>
        <dbReference type="Proteomes" id="UP000011087"/>
    </source>
</evidence>
<dbReference type="EMBL" id="JH993115">
    <property type="protein sequence ID" value="EKX34243.1"/>
    <property type="molecule type" value="Genomic_DNA"/>
</dbReference>
<reference evidence="1 3" key="1">
    <citation type="journal article" date="2012" name="Nature">
        <title>Algal genomes reveal evolutionary mosaicism and the fate of nucleomorphs.</title>
        <authorList>
            <consortium name="DOE Joint Genome Institute"/>
            <person name="Curtis B.A."/>
            <person name="Tanifuji G."/>
            <person name="Burki F."/>
            <person name="Gruber A."/>
            <person name="Irimia M."/>
            <person name="Maruyama S."/>
            <person name="Arias M.C."/>
            <person name="Ball S.G."/>
            <person name="Gile G.H."/>
            <person name="Hirakawa Y."/>
            <person name="Hopkins J.F."/>
            <person name="Kuo A."/>
            <person name="Rensing S.A."/>
            <person name="Schmutz J."/>
            <person name="Symeonidi A."/>
            <person name="Elias M."/>
            <person name="Eveleigh R.J."/>
            <person name="Herman E.K."/>
            <person name="Klute M.J."/>
            <person name="Nakayama T."/>
            <person name="Obornik M."/>
            <person name="Reyes-Prieto A."/>
            <person name="Armbrust E.V."/>
            <person name="Aves S.J."/>
            <person name="Beiko R.G."/>
            <person name="Coutinho P."/>
            <person name="Dacks J.B."/>
            <person name="Durnford D.G."/>
            <person name="Fast N.M."/>
            <person name="Green B.R."/>
            <person name="Grisdale C.J."/>
            <person name="Hempel F."/>
            <person name="Henrissat B."/>
            <person name="Hoppner M.P."/>
            <person name="Ishida K."/>
            <person name="Kim E."/>
            <person name="Koreny L."/>
            <person name="Kroth P.G."/>
            <person name="Liu Y."/>
            <person name="Malik S.B."/>
            <person name="Maier U.G."/>
            <person name="McRose D."/>
            <person name="Mock T."/>
            <person name="Neilson J.A."/>
            <person name="Onodera N.T."/>
            <person name="Poole A.M."/>
            <person name="Pritham E.J."/>
            <person name="Richards T.A."/>
            <person name="Rocap G."/>
            <person name="Roy S.W."/>
            <person name="Sarai C."/>
            <person name="Schaack S."/>
            <person name="Shirato S."/>
            <person name="Slamovits C.H."/>
            <person name="Spencer D.F."/>
            <person name="Suzuki S."/>
            <person name="Worden A.Z."/>
            <person name="Zauner S."/>
            <person name="Barry K."/>
            <person name="Bell C."/>
            <person name="Bharti A.K."/>
            <person name="Crow J.A."/>
            <person name="Grimwood J."/>
            <person name="Kramer R."/>
            <person name="Lindquist E."/>
            <person name="Lucas S."/>
            <person name="Salamov A."/>
            <person name="McFadden G.I."/>
            <person name="Lane C.E."/>
            <person name="Keeling P.J."/>
            <person name="Gray M.W."/>
            <person name="Grigoriev I.V."/>
            <person name="Archibald J.M."/>
        </authorList>
    </citation>
    <scope>NUCLEOTIDE SEQUENCE</scope>
    <source>
        <strain evidence="1 3">CCMP2712</strain>
    </source>
</reference>
<evidence type="ECO:0000313" key="2">
    <source>
        <dbReference type="EnsemblProtists" id="EKX34243"/>
    </source>
</evidence>
<dbReference type="KEGG" id="gtt:GUITHDRAFT_147363"/>